<evidence type="ECO:0000259" key="5">
    <source>
        <dbReference type="PROSITE" id="PS50931"/>
    </source>
</evidence>
<dbReference type="SUPFAM" id="SSF46785">
    <property type="entry name" value="Winged helix' DNA-binding domain"/>
    <property type="match status" value="1"/>
</dbReference>
<dbReference type="EMBL" id="WMEX01000010">
    <property type="protein sequence ID" value="MYL28041.1"/>
    <property type="molecule type" value="Genomic_DNA"/>
</dbReference>
<evidence type="ECO:0000313" key="6">
    <source>
        <dbReference type="EMBL" id="MYL28041.1"/>
    </source>
</evidence>
<keyword evidence="4" id="KW-0804">Transcription</keyword>
<dbReference type="InterPro" id="IPR050389">
    <property type="entry name" value="LysR-type_TF"/>
</dbReference>
<dbReference type="InterPro" id="IPR036390">
    <property type="entry name" value="WH_DNA-bd_sf"/>
</dbReference>
<dbReference type="PANTHER" id="PTHR30118:SF15">
    <property type="entry name" value="TRANSCRIPTIONAL REGULATORY PROTEIN"/>
    <property type="match status" value="1"/>
</dbReference>
<comment type="similarity">
    <text evidence="1">Belongs to the LysR transcriptional regulatory family.</text>
</comment>
<protein>
    <submittedName>
        <fullName evidence="6">LysR family transcriptional regulator</fullName>
    </submittedName>
</protein>
<keyword evidence="3" id="KW-0238">DNA-binding</keyword>
<dbReference type="RefSeq" id="WP_151441450.1">
    <property type="nucleotide sequence ID" value="NZ_WMEX01000010.1"/>
</dbReference>
<reference evidence="6 7" key="1">
    <citation type="submission" date="2019-11" db="EMBL/GenBank/DDBJ databases">
        <title>Genome sequences of 17 halophilic strains isolated from different environments.</title>
        <authorList>
            <person name="Furrow R.E."/>
        </authorList>
    </citation>
    <scope>NUCLEOTIDE SEQUENCE [LARGE SCALE GENOMIC DNA]</scope>
    <source>
        <strain evidence="6 7">22507_15_FS</strain>
    </source>
</reference>
<feature type="domain" description="HTH lysR-type" evidence="5">
    <location>
        <begin position="7"/>
        <end position="64"/>
    </location>
</feature>
<dbReference type="Proteomes" id="UP000460751">
    <property type="component" value="Unassembled WGS sequence"/>
</dbReference>
<dbReference type="PROSITE" id="PS50931">
    <property type="entry name" value="HTH_LYSR"/>
    <property type="match status" value="1"/>
</dbReference>
<dbReference type="PANTHER" id="PTHR30118">
    <property type="entry name" value="HTH-TYPE TRANSCRIPTIONAL REGULATOR LEUO-RELATED"/>
    <property type="match status" value="1"/>
</dbReference>
<keyword evidence="2" id="KW-0805">Transcription regulation</keyword>
<evidence type="ECO:0000256" key="1">
    <source>
        <dbReference type="ARBA" id="ARBA00009437"/>
    </source>
</evidence>
<evidence type="ECO:0000256" key="4">
    <source>
        <dbReference type="ARBA" id="ARBA00023163"/>
    </source>
</evidence>
<accession>A0A9X4YE51</accession>
<dbReference type="InterPro" id="IPR005119">
    <property type="entry name" value="LysR_subst-bd"/>
</dbReference>
<dbReference type="GO" id="GO:0003677">
    <property type="term" value="F:DNA binding"/>
    <property type="evidence" value="ECO:0007669"/>
    <property type="project" value="UniProtKB-KW"/>
</dbReference>
<dbReference type="SUPFAM" id="SSF53850">
    <property type="entry name" value="Periplasmic binding protein-like II"/>
    <property type="match status" value="1"/>
</dbReference>
<dbReference type="PRINTS" id="PR00039">
    <property type="entry name" value="HTHLYSR"/>
</dbReference>
<organism evidence="6 7">
    <name type="scientific">Vreelandella halophila</name>
    <dbReference type="NCBI Taxonomy" id="86177"/>
    <lineage>
        <taxon>Bacteria</taxon>
        <taxon>Pseudomonadati</taxon>
        <taxon>Pseudomonadota</taxon>
        <taxon>Gammaproteobacteria</taxon>
        <taxon>Oceanospirillales</taxon>
        <taxon>Halomonadaceae</taxon>
        <taxon>Vreelandella</taxon>
    </lineage>
</organism>
<dbReference type="Gene3D" id="1.10.10.10">
    <property type="entry name" value="Winged helix-like DNA-binding domain superfamily/Winged helix DNA-binding domain"/>
    <property type="match status" value="1"/>
</dbReference>
<evidence type="ECO:0000313" key="7">
    <source>
        <dbReference type="Proteomes" id="UP000460751"/>
    </source>
</evidence>
<dbReference type="AlphaFoldDB" id="A0A9X4YE51"/>
<dbReference type="Pfam" id="PF03466">
    <property type="entry name" value="LysR_substrate"/>
    <property type="match status" value="1"/>
</dbReference>
<dbReference type="InterPro" id="IPR036388">
    <property type="entry name" value="WH-like_DNA-bd_sf"/>
</dbReference>
<keyword evidence="7" id="KW-1185">Reference proteome</keyword>
<dbReference type="GO" id="GO:0003700">
    <property type="term" value="F:DNA-binding transcription factor activity"/>
    <property type="evidence" value="ECO:0007669"/>
    <property type="project" value="InterPro"/>
</dbReference>
<comment type="caution">
    <text evidence="6">The sequence shown here is derived from an EMBL/GenBank/DDBJ whole genome shotgun (WGS) entry which is preliminary data.</text>
</comment>
<name>A0A9X4YE51_9GAMM</name>
<dbReference type="InterPro" id="IPR000847">
    <property type="entry name" value="LysR_HTH_N"/>
</dbReference>
<sequence>MSGIGNIDLKQLRVLRALLKERSLTRAASQMGMTQQAVSAQLNKLREVFQDRLFLRSRQGVVPTPLAQELEPRVKAVFDSIEQLIPPERFDPASVQGTYVISATDYAVEVVLPELVARVRQQAPGLKLIVRQFESDRLHAMLASGELDLALTFPAFAPESCQSKLLFSEYHICVAGNDSPLHERKLTIGDVAELPQLIVSPTRANLIGSADSWFASKGYGRNIVMSVPSFSAAPTCVASSDCVAFLPSRILPHPLVTPIDLEESPPCFDVIAAWHPRTDQDPLQQWVLSLLQEAFPGQA</sequence>
<proteinExistence type="inferred from homology"/>
<evidence type="ECO:0000256" key="2">
    <source>
        <dbReference type="ARBA" id="ARBA00023015"/>
    </source>
</evidence>
<evidence type="ECO:0000256" key="3">
    <source>
        <dbReference type="ARBA" id="ARBA00023125"/>
    </source>
</evidence>
<gene>
    <name evidence="6" type="ORF">GLW01_14710</name>
</gene>
<dbReference type="Gene3D" id="3.40.190.10">
    <property type="entry name" value="Periplasmic binding protein-like II"/>
    <property type="match status" value="2"/>
</dbReference>
<dbReference type="OrthoDB" id="8557381at2"/>
<dbReference type="Pfam" id="PF00126">
    <property type="entry name" value="HTH_1"/>
    <property type="match status" value="1"/>
</dbReference>